<evidence type="ECO:0000313" key="5">
    <source>
        <dbReference type="Proteomes" id="UP000803844"/>
    </source>
</evidence>
<dbReference type="PANTHER" id="PTHR44229">
    <property type="entry name" value="15-HYDROXYPROSTAGLANDIN DEHYDROGENASE [NAD(+)]"/>
    <property type="match status" value="1"/>
</dbReference>
<dbReference type="InterPro" id="IPR020904">
    <property type="entry name" value="Sc_DH/Rdtase_CS"/>
</dbReference>
<dbReference type="PRINTS" id="PR00081">
    <property type="entry name" value="GDHRDH"/>
</dbReference>
<dbReference type="GO" id="GO:0005737">
    <property type="term" value="C:cytoplasm"/>
    <property type="evidence" value="ECO:0007669"/>
    <property type="project" value="TreeGrafter"/>
</dbReference>
<comment type="similarity">
    <text evidence="1">Belongs to the short-chain dehydrogenases/reductases (SDR) family.</text>
</comment>
<keyword evidence="2" id="KW-0521">NADP</keyword>
<name>A0A9P4Y260_CRYP1</name>
<accession>A0A9P4Y260</accession>
<proteinExistence type="inferred from homology"/>
<reference evidence="4" key="1">
    <citation type="journal article" date="2020" name="Phytopathology">
        <title>Genome sequence of the chestnut blight fungus Cryphonectria parasitica EP155: A fundamental resource for an archetypical invasive plant pathogen.</title>
        <authorList>
            <person name="Crouch J.A."/>
            <person name="Dawe A."/>
            <person name="Aerts A."/>
            <person name="Barry K."/>
            <person name="Churchill A.C.L."/>
            <person name="Grimwood J."/>
            <person name="Hillman B."/>
            <person name="Milgroom M.G."/>
            <person name="Pangilinan J."/>
            <person name="Smith M."/>
            <person name="Salamov A."/>
            <person name="Schmutz J."/>
            <person name="Yadav J."/>
            <person name="Grigoriev I.V."/>
            <person name="Nuss D."/>
        </authorList>
    </citation>
    <scope>NUCLEOTIDE SEQUENCE</scope>
    <source>
        <strain evidence="4">EP155</strain>
    </source>
</reference>
<dbReference type="PANTHER" id="PTHR44229:SF4">
    <property type="entry name" value="15-HYDROXYPROSTAGLANDIN DEHYDROGENASE [NAD(+)]"/>
    <property type="match status" value="1"/>
</dbReference>
<dbReference type="InterPro" id="IPR036291">
    <property type="entry name" value="NAD(P)-bd_dom_sf"/>
</dbReference>
<dbReference type="Gene3D" id="3.40.50.720">
    <property type="entry name" value="NAD(P)-binding Rossmann-like Domain"/>
    <property type="match status" value="1"/>
</dbReference>
<dbReference type="GO" id="GO:0016616">
    <property type="term" value="F:oxidoreductase activity, acting on the CH-OH group of donors, NAD or NADP as acceptor"/>
    <property type="evidence" value="ECO:0007669"/>
    <property type="project" value="TreeGrafter"/>
</dbReference>
<dbReference type="Pfam" id="PF00106">
    <property type="entry name" value="adh_short"/>
    <property type="match status" value="1"/>
</dbReference>
<gene>
    <name evidence="4" type="ORF">M406DRAFT_329513</name>
</gene>
<dbReference type="OrthoDB" id="5371740at2759"/>
<protein>
    <submittedName>
        <fullName evidence="4">NAD(P)-binding protein</fullName>
    </submittedName>
</protein>
<dbReference type="GeneID" id="63837566"/>
<dbReference type="RefSeq" id="XP_040776585.1">
    <property type="nucleotide sequence ID" value="XM_040920437.1"/>
</dbReference>
<dbReference type="EMBL" id="MU032347">
    <property type="protein sequence ID" value="KAF3765624.1"/>
    <property type="molecule type" value="Genomic_DNA"/>
</dbReference>
<organism evidence="4 5">
    <name type="scientific">Cryphonectria parasitica (strain ATCC 38755 / EP155)</name>
    <dbReference type="NCBI Taxonomy" id="660469"/>
    <lineage>
        <taxon>Eukaryota</taxon>
        <taxon>Fungi</taxon>
        <taxon>Dikarya</taxon>
        <taxon>Ascomycota</taxon>
        <taxon>Pezizomycotina</taxon>
        <taxon>Sordariomycetes</taxon>
        <taxon>Sordariomycetidae</taxon>
        <taxon>Diaporthales</taxon>
        <taxon>Cryphonectriaceae</taxon>
        <taxon>Cryphonectria-Endothia species complex</taxon>
        <taxon>Cryphonectria</taxon>
    </lineage>
</organism>
<dbReference type="PROSITE" id="PS00061">
    <property type="entry name" value="ADH_SHORT"/>
    <property type="match status" value="1"/>
</dbReference>
<dbReference type="Proteomes" id="UP000803844">
    <property type="component" value="Unassembled WGS sequence"/>
</dbReference>
<keyword evidence="3" id="KW-0560">Oxidoreductase</keyword>
<keyword evidence="5" id="KW-1185">Reference proteome</keyword>
<evidence type="ECO:0000256" key="2">
    <source>
        <dbReference type="ARBA" id="ARBA00022857"/>
    </source>
</evidence>
<dbReference type="InterPro" id="IPR002347">
    <property type="entry name" value="SDR_fam"/>
</dbReference>
<dbReference type="AlphaFoldDB" id="A0A9P4Y260"/>
<evidence type="ECO:0000256" key="3">
    <source>
        <dbReference type="ARBA" id="ARBA00023002"/>
    </source>
</evidence>
<sequence>MTEILYSESDVQALKDKVVVLTGGAQGVGAATVALYHGLGAHVYFGDWDESKGKEVEQELQSKSTGGSAHFQKLDVRDYASQLSLFDVPFKKHGTIDVAVSCAAVREPRGWFEGLDLESVKKEPTPLREHIDINLVSVISFNRIALAYMKASKPQGDGPAFSKSICMVSSIAGLTESPGLFAYAASKHGVIGLLRALRPWAPVQYGVRVNAICPWATDTQMLGSVRDDWIDQKLPLNAPHDVAKIIVQCSGDPKLNGTAIFATGGKYFDTEKGIDKTMPQWLGDHNAKEFNRGQRLLGIGEFWAED</sequence>
<dbReference type="SUPFAM" id="SSF51735">
    <property type="entry name" value="NAD(P)-binding Rossmann-fold domains"/>
    <property type="match status" value="1"/>
</dbReference>
<evidence type="ECO:0000256" key="1">
    <source>
        <dbReference type="ARBA" id="ARBA00006484"/>
    </source>
</evidence>
<evidence type="ECO:0000313" key="4">
    <source>
        <dbReference type="EMBL" id="KAF3765624.1"/>
    </source>
</evidence>
<comment type="caution">
    <text evidence="4">The sequence shown here is derived from an EMBL/GenBank/DDBJ whole genome shotgun (WGS) entry which is preliminary data.</text>
</comment>